<feature type="domain" description="PDZ" evidence="5">
    <location>
        <begin position="146"/>
        <end position="234"/>
    </location>
</feature>
<feature type="domain" description="PDZ" evidence="5">
    <location>
        <begin position="965"/>
        <end position="1047"/>
    </location>
</feature>
<feature type="region of interest" description="Disordered" evidence="4">
    <location>
        <begin position="913"/>
        <end position="936"/>
    </location>
</feature>
<dbReference type="Proteomes" id="UP000694396">
    <property type="component" value="Unplaced"/>
</dbReference>
<feature type="compositionally biased region" description="Polar residues" evidence="4">
    <location>
        <begin position="1049"/>
        <end position="1062"/>
    </location>
</feature>
<dbReference type="InterPro" id="IPR001478">
    <property type="entry name" value="PDZ"/>
</dbReference>
<evidence type="ECO:0000313" key="7">
    <source>
        <dbReference type="Proteomes" id="UP000694396"/>
    </source>
</evidence>
<dbReference type="CDD" id="cd06684">
    <property type="entry name" value="PDZ3_GRIP1-2-like"/>
    <property type="match status" value="1"/>
</dbReference>
<dbReference type="CDD" id="cd06687">
    <property type="entry name" value="PDZ1_GRIP1-2-like"/>
    <property type="match status" value="1"/>
</dbReference>
<accession>A0A8C3QP44</accession>
<feature type="region of interest" description="Disordered" evidence="4">
    <location>
        <begin position="1049"/>
        <end position="1092"/>
    </location>
</feature>
<evidence type="ECO:0000259" key="5">
    <source>
        <dbReference type="PROSITE" id="PS50106"/>
    </source>
</evidence>
<feature type="region of interest" description="Disordered" evidence="4">
    <location>
        <begin position="802"/>
        <end position="827"/>
    </location>
</feature>
<dbReference type="FunFam" id="2.30.42.10:FF:000031">
    <property type="entry name" value="Glutamate receptor interacting protein 1"/>
    <property type="match status" value="1"/>
</dbReference>
<dbReference type="CDD" id="cd06683">
    <property type="entry name" value="PDZ6_GRIP1-2-like"/>
    <property type="match status" value="1"/>
</dbReference>
<evidence type="ECO:0000256" key="2">
    <source>
        <dbReference type="ARBA" id="ARBA00022490"/>
    </source>
</evidence>
<dbReference type="InterPro" id="IPR036034">
    <property type="entry name" value="PDZ_sf"/>
</dbReference>
<dbReference type="InterPro" id="IPR041489">
    <property type="entry name" value="PDZ_6"/>
</dbReference>
<dbReference type="Pfam" id="PF00595">
    <property type="entry name" value="PDZ"/>
    <property type="match status" value="6"/>
</dbReference>
<dbReference type="FunFam" id="2.30.42.10:FF:000022">
    <property type="entry name" value="Glutamate receptor interacting protein 1"/>
    <property type="match status" value="1"/>
</dbReference>
<reference evidence="6" key="2">
    <citation type="submission" date="2025-09" db="UniProtKB">
        <authorList>
            <consortium name="Ensembl"/>
        </authorList>
    </citation>
    <scope>IDENTIFICATION</scope>
</reference>
<dbReference type="PANTHER" id="PTHR46227:SF3">
    <property type="entry name" value="GLUTAMATE RECEPTOR-INTERACTING PROTEIN 1"/>
    <property type="match status" value="1"/>
</dbReference>
<feature type="domain" description="PDZ" evidence="5">
    <location>
        <begin position="535"/>
        <end position="620"/>
    </location>
</feature>
<feature type="domain" description="PDZ" evidence="5">
    <location>
        <begin position="248"/>
        <end position="332"/>
    </location>
</feature>
<dbReference type="GO" id="GO:0005737">
    <property type="term" value="C:cytoplasm"/>
    <property type="evidence" value="ECO:0007669"/>
    <property type="project" value="UniProtKB-SubCell"/>
</dbReference>
<feature type="domain" description="PDZ" evidence="5">
    <location>
        <begin position="434"/>
        <end position="509"/>
    </location>
</feature>
<feature type="compositionally biased region" description="Polar residues" evidence="4">
    <location>
        <begin position="1072"/>
        <end position="1092"/>
    </location>
</feature>
<sequence>FPARIFKCVACFCLDESPYTKSANQAKAPDGALSVRRQSIPEEFKGSTIVELMKKEGTTLGLTVSGGIDKDGKPRVSNLRQGGIAARSDQLDVGDYIKSVNGINLTKFRHDEIISLLKNVGERVVLEVEYELPPVSVQGSGLIFRTVEVTLHKEGNTFGFVIRGGAHDDRNKSRPVVITCVRPGGPADREGTIKPGDRLLSVDGIRLLGTTHAEAMSILKQCGQEATLLVEYDVSVMDSVATASGPLLVEVAKTPGAALGVALTTSMCCNKQVIVIDKIKSASIADRCGALHVGDHILSIDGTSMEYCTLAEATQFLANAADNVKLEILPHHQTRLALKGPEHGKRIIYYRHVPHSSVKTECSLVSSSFSPTSMSAYSLSSLNMGTLPRSLYSTSPRGTMMRRRMKKKDFKSSLSLASSTVGLAGQVVHTETTEVVLTADPIVGFGIQLQGSVFATETLSSPPLISYIEADSPAERCGVLQIGDRIVSINGIPTEDSTFDEANQLLRDSSITNKVTLEIEFDVAESVIPSSGTFHVKLPKKHNVELGITISSPSSRKPGDPLVISDIKKGSVAHRTGTLELGDKLLAIDNIRLDNCSMEDAVQILQHCEDLVKLKIRKDEDNSDEQESSGAIIYTVELKRYGGPLGITISGTEEPFDPIIISSLTKGGLAERTGAIHIGDRILAINSSSLKGKPLSEAIHLLQMAGETVTLKIKKQTDGECATSPKKFSVGHVSELSDAEDESSAAQKSGKLSDIYSTTVPSVDSAVESWDGSGIDTSFGNQGHTYQASGYNFNAYEWRSPKQAASLSPPGKPRNHPFHDTGLSDEEWDRPAASTFTGTHDNTEADQEENFWSQALEDLETCGQSGILRELEDKADRRLCLRNMTLLATIMSGSTMSLNHENPQPRNQLGRQASFQERSTVRPHYSQATRSNTLPSDVGRKSMVLRKFKQEMKEIMSPTPVELHKVTLYKDSDGEDFGFSVSDGLLEKGVYVKNIRPAGPGDLGGLKPYDRLLQVNHVRTRDFDCCLVVPLIAESGNKLELVISRNPLASQKGSSEQHTSGSGEWGDPNAAFLQQSGHTSVSAETRDPTNTL</sequence>
<dbReference type="PANTHER" id="PTHR46227">
    <property type="entry name" value="GLUTAMATE RECEPTOR-INTERACTING PROTEIN GRIP"/>
    <property type="match status" value="1"/>
</dbReference>
<feature type="compositionally biased region" description="Polar residues" evidence="4">
    <location>
        <begin position="926"/>
        <end position="935"/>
    </location>
</feature>
<dbReference type="Gene3D" id="2.30.42.10">
    <property type="match status" value="7"/>
</dbReference>
<keyword evidence="7" id="KW-1185">Reference proteome</keyword>
<feature type="domain" description="PDZ" evidence="5">
    <location>
        <begin position="49"/>
        <end position="132"/>
    </location>
</feature>
<dbReference type="FunFam" id="2.30.42.10:FF:000021">
    <property type="entry name" value="Glutamate receptor interacting protein 1"/>
    <property type="match status" value="1"/>
</dbReference>
<name>A0A8C3QP44_9PASS</name>
<feature type="domain" description="PDZ" evidence="5">
    <location>
        <begin position="635"/>
        <end position="717"/>
    </location>
</feature>
<reference evidence="6" key="1">
    <citation type="submission" date="2025-08" db="UniProtKB">
        <authorList>
            <consortium name="Ensembl"/>
        </authorList>
    </citation>
    <scope>IDENTIFICATION</scope>
</reference>
<dbReference type="CDD" id="cd06686">
    <property type="entry name" value="PDZ4_GRIP1-2-like"/>
    <property type="match status" value="1"/>
</dbReference>
<dbReference type="Pfam" id="PF17820">
    <property type="entry name" value="PDZ_6"/>
    <property type="match status" value="1"/>
</dbReference>
<evidence type="ECO:0000256" key="3">
    <source>
        <dbReference type="ARBA" id="ARBA00022737"/>
    </source>
</evidence>
<evidence type="ECO:0000256" key="4">
    <source>
        <dbReference type="SAM" id="MobiDB-lite"/>
    </source>
</evidence>
<comment type="subcellular location">
    <subcellularLocation>
        <location evidence="1">Cytoplasm</location>
    </subcellularLocation>
</comment>
<dbReference type="CDD" id="cd06685">
    <property type="entry name" value="PDZ7_GRIP1-2-like"/>
    <property type="match status" value="1"/>
</dbReference>
<dbReference type="Ensembl" id="ENSCRFT00000009320.1">
    <property type="protein sequence ID" value="ENSCRFP00000008994.1"/>
    <property type="gene ID" value="ENSCRFG00000003148.1"/>
</dbReference>
<keyword evidence="3" id="KW-0677">Repeat</keyword>
<evidence type="ECO:0000313" key="6">
    <source>
        <dbReference type="Ensembl" id="ENSCRFP00000008994.1"/>
    </source>
</evidence>
<evidence type="ECO:0000256" key="1">
    <source>
        <dbReference type="ARBA" id="ARBA00004496"/>
    </source>
</evidence>
<keyword evidence="2" id="KW-0963">Cytoplasm</keyword>
<dbReference type="FunFam" id="2.30.42.10:FF:000023">
    <property type="entry name" value="Glutamate receptor interacting protein 1"/>
    <property type="match status" value="1"/>
</dbReference>
<dbReference type="FunFam" id="2.30.42.10:FF:000034">
    <property type="entry name" value="Glutamate receptor interacting protein 1"/>
    <property type="match status" value="1"/>
</dbReference>
<dbReference type="SMART" id="SM00228">
    <property type="entry name" value="PDZ"/>
    <property type="match status" value="7"/>
</dbReference>
<dbReference type="FunFam" id="2.30.42.10:FF:000025">
    <property type="entry name" value="Glutamate receptor interacting protein 1"/>
    <property type="match status" value="1"/>
</dbReference>
<dbReference type="CDD" id="cd06681">
    <property type="entry name" value="PDZ2_GRIP1-2-like"/>
    <property type="match status" value="1"/>
</dbReference>
<proteinExistence type="predicted"/>
<dbReference type="SUPFAM" id="SSF50156">
    <property type="entry name" value="PDZ domain-like"/>
    <property type="match status" value="7"/>
</dbReference>
<dbReference type="CDD" id="cd06682">
    <property type="entry name" value="PDZ5_GRIP1-2-like"/>
    <property type="match status" value="1"/>
</dbReference>
<dbReference type="InterPro" id="IPR043545">
    <property type="entry name" value="GRIP1/2"/>
</dbReference>
<dbReference type="GO" id="GO:0098887">
    <property type="term" value="P:neurotransmitter receptor transport, endosome to postsynaptic membrane"/>
    <property type="evidence" value="ECO:0007669"/>
    <property type="project" value="TreeGrafter"/>
</dbReference>
<dbReference type="AlphaFoldDB" id="A0A8C3QP44"/>
<dbReference type="FunFam" id="2.30.42.10:FF:000035">
    <property type="entry name" value="Glutamate receptor interacting protein 1"/>
    <property type="match status" value="1"/>
</dbReference>
<dbReference type="PROSITE" id="PS50106">
    <property type="entry name" value="PDZ"/>
    <property type="match status" value="7"/>
</dbReference>
<organism evidence="6 7">
    <name type="scientific">Cyanoderma ruficeps</name>
    <name type="common">rufous-capped babbler</name>
    <dbReference type="NCBI Taxonomy" id="181631"/>
    <lineage>
        <taxon>Eukaryota</taxon>
        <taxon>Metazoa</taxon>
        <taxon>Chordata</taxon>
        <taxon>Craniata</taxon>
        <taxon>Vertebrata</taxon>
        <taxon>Euteleostomi</taxon>
        <taxon>Archelosauria</taxon>
        <taxon>Archosauria</taxon>
        <taxon>Dinosauria</taxon>
        <taxon>Saurischia</taxon>
        <taxon>Theropoda</taxon>
        <taxon>Coelurosauria</taxon>
        <taxon>Aves</taxon>
        <taxon>Neognathae</taxon>
        <taxon>Neoaves</taxon>
        <taxon>Telluraves</taxon>
        <taxon>Australaves</taxon>
        <taxon>Passeriformes</taxon>
        <taxon>Sylvioidea</taxon>
        <taxon>Timaliidae</taxon>
        <taxon>Cyanoderma</taxon>
    </lineage>
</organism>
<protein>
    <submittedName>
        <fullName evidence="6">Glutamate receptor interacting protein 1</fullName>
    </submittedName>
</protein>